<dbReference type="GO" id="GO:0016491">
    <property type="term" value="F:oxidoreductase activity"/>
    <property type="evidence" value="ECO:0007669"/>
    <property type="project" value="InterPro"/>
</dbReference>
<dbReference type="SUPFAM" id="SSF47240">
    <property type="entry name" value="Ferritin-like"/>
    <property type="match status" value="1"/>
</dbReference>
<keyword evidence="2" id="KW-1185">Reference proteome</keyword>
<dbReference type="Gene3D" id="1.10.620.20">
    <property type="entry name" value="Ribonucleotide Reductase, subunit A"/>
    <property type="match status" value="1"/>
</dbReference>
<accession>A0A928ZWT7</accession>
<evidence type="ECO:0008006" key="3">
    <source>
        <dbReference type="Google" id="ProtNLM"/>
    </source>
</evidence>
<dbReference type="RefSeq" id="WP_193994821.1">
    <property type="nucleotide sequence ID" value="NZ_JADEXP010000211.1"/>
</dbReference>
<reference evidence="1" key="1">
    <citation type="submission" date="2020-10" db="EMBL/GenBank/DDBJ databases">
        <authorList>
            <person name="Castelo-Branco R."/>
            <person name="Eusebio N."/>
            <person name="Adriana R."/>
            <person name="Vieira A."/>
            <person name="Brugerolle De Fraissinette N."/>
            <person name="Rezende De Castro R."/>
            <person name="Schneider M.P."/>
            <person name="Vasconcelos V."/>
            <person name="Leao P.N."/>
        </authorList>
    </citation>
    <scope>NUCLEOTIDE SEQUENCE</scope>
    <source>
        <strain evidence="1">LEGE 11479</strain>
    </source>
</reference>
<comment type="caution">
    <text evidence="1">The sequence shown here is derived from an EMBL/GenBank/DDBJ whole genome shotgun (WGS) entry which is preliminary data.</text>
</comment>
<organism evidence="1 2">
    <name type="scientific">Leptolyngbya cf. ectocarpi LEGE 11479</name>
    <dbReference type="NCBI Taxonomy" id="1828722"/>
    <lineage>
        <taxon>Bacteria</taxon>
        <taxon>Bacillati</taxon>
        <taxon>Cyanobacteriota</taxon>
        <taxon>Cyanophyceae</taxon>
        <taxon>Leptolyngbyales</taxon>
        <taxon>Leptolyngbyaceae</taxon>
        <taxon>Leptolyngbya group</taxon>
        <taxon>Leptolyngbya</taxon>
    </lineage>
</organism>
<dbReference type="AlphaFoldDB" id="A0A928ZWT7"/>
<dbReference type="InterPro" id="IPR012348">
    <property type="entry name" value="RNR-like"/>
</dbReference>
<dbReference type="Proteomes" id="UP000615026">
    <property type="component" value="Unassembled WGS sequence"/>
</dbReference>
<dbReference type="EMBL" id="JADEXP010000211">
    <property type="protein sequence ID" value="MBE9068896.1"/>
    <property type="molecule type" value="Genomic_DNA"/>
</dbReference>
<evidence type="ECO:0000313" key="2">
    <source>
        <dbReference type="Proteomes" id="UP000615026"/>
    </source>
</evidence>
<gene>
    <name evidence="1" type="ORF">IQ260_19825</name>
</gene>
<protein>
    <recommendedName>
        <fullName evidence="3">Ferritin-like domain-containing protein</fullName>
    </recommendedName>
</protein>
<name>A0A928ZWT7_LEPEC</name>
<dbReference type="InterPro" id="IPR009078">
    <property type="entry name" value="Ferritin-like_SF"/>
</dbReference>
<proteinExistence type="predicted"/>
<evidence type="ECO:0000313" key="1">
    <source>
        <dbReference type="EMBL" id="MBE9068896.1"/>
    </source>
</evidence>
<sequence length="312" mass="35880">MTATYTYESTWRDSQKVSWRVEDLIGPDKPMDFNLPFLPESLVRAADSDFLNLEQQLILNHIRANSYLHLFVLVEAFIIPMVMERVKQMGYGNIFATQALLGFAEEEGKHIYMFQQFMIALERGVHYRCQCVGPVEEIAKKIGAYPPLSVLLLTLQFEWTTQIHYLESIRQRQDHLEPRFCDLLKYHWLEEAQHTKLDALMAAELVEQMSPTDIDVAIEGYFALVQLLEQTLMTQAQFDVSSLVQVLASAPKDTCQVLSKDQQQRLYASQAQAYRWTFLCAGVGHPNFLHVLERISPKAKERAVGLTKALSY</sequence>